<dbReference type="EMBL" id="ACQA01000002">
    <property type="protein sequence ID" value="EEQ93909.1"/>
    <property type="molecule type" value="Genomic_DNA"/>
</dbReference>
<protein>
    <submittedName>
        <fullName evidence="1">Uncharacterized protein</fullName>
    </submittedName>
</protein>
<evidence type="ECO:0000313" key="2">
    <source>
        <dbReference type="Proteomes" id="UP000004386"/>
    </source>
</evidence>
<proteinExistence type="predicted"/>
<dbReference type="Proteomes" id="UP000004386">
    <property type="component" value="Unassembled WGS sequence"/>
</dbReference>
<accession>C4WNF4</accession>
<reference evidence="1 2" key="1">
    <citation type="submission" date="2009-05" db="EMBL/GenBank/DDBJ databases">
        <authorList>
            <person name="Setubal J.C."/>
            <person name="Boyle S."/>
            <person name="Crasta O.R."/>
            <person name="Gillespie J.J."/>
            <person name="Kenyon R.W."/>
            <person name="Lu J."/>
            <person name="Mane S."/>
            <person name="Nagrani S."/>
            <person name="Shallom J.M."/>
            <person name="Shallom S."/>
            <person name="Shukla M."/>
            <person name="Snyder E.E."/>
            <person name="Sobral B.W."/>
            <person name="Wattam A.R."/>
            <person name="Will R."/>
            <person name="Williams K."/>
            <person name="Yoo H."/>
            <person name="Munk C."/>
            <person name="Tapia R."/>
            <person name="Green L."/>
            <person name="Rogers Y."/>
            <person name="Detter J.C."/>
            <person name="Bruce D."/>
            <person name="Brettin T.S."/>
            <person name="Tsolis R."/>
        </authorList>
    </citation>
    <scope>NUCLEOTIDE SEQUENCE [LARGE SCALE GENOMIC DNA]</scope>
    <source>
        <strain evidence="1 2">LMG 3301</strain>
    </source>
</reference>
<dbReference type="HOGENOM" id="CLU_2736068_0_0_5"/>
<organism evidence="1 2">
    <name type="scientific">Brucella intermedia LMG 3301</name>
    <dbReference type="NCBI Taxonomy" id="641118"/>
    <lineage>
        <taxon>Bacteria</taxon>
        <taxon>Pseudomonadati</taxon>
        <taxon>Pseudomonadota</taxon>
        <taxon>Alphaproteobacteria</taxon>
        <taxon>Hyphomicrobiales</taxon>
        <taxon>Brucellaceae</taxon>
        <taxon>Brucella/Ochrobactrum group</taxon>
        <taxon>Brucella</taxon>
    </lineage>
</organism>
<comment type="caution">
    <text evidence="1">The sequence shown here is derived from an EMBL/GenBank/DDBJ whole genome shotgun (WGS) entry which is preliminary data.</text>
</comment>
<sequence length="71" mass="7838">MMDKLDREVVHEVIDMLRNSAVEEAILTLERHFLPKWGSVQECKAAVTVNGEKMGGISDQLAKALVMQGAV</sequence>
<name>C4WNF4_9HYPH</name>
<gene>
    <name evidence="1" type="ORF">OINT_2001100</name>
</gene>
<dbReference type="AlphaFoldDB" id="C4WNF4"/>
<evidence type="ECO:0000313" key="1">
    <source>
        <dbReference type="EMBL" id="EEQ93909.1"/>
    </source>
</evidence>